<dbReference type="AlphaFoldDB" id="A0A6A3AQF9"/>
<name>A0A6A3AQF9_HIBSY</name>
<protein>
    <submittedName>
        <fullName evidence="1">Uncharacterized protein</fullName>
    </submittedName>
</protein>
<accession>A0A6A3AQF9</accession>
<reference evidence="1" key="1">
    <citation type="submission" date="2019-09" db="EMBL/GenBank/DDBJ databases">
        <title>Draft genome information of white flower Hibiscus syriacus.</title>
        <authorList>
            <person name="Kim Y.-M."/>
        </authorList>
    </citation>
    <scope>NUCLEOTIDE SEQUENCE [LARGE SCALE GENOMIC DNA]</scope>
    <source>
        <strain evidence="1">YM2019G1</strain>
    </source>
</reference>
<dbReference type="PANTHER" id="PTHR36030">
    <property type="entry name" value="CALMODULIN-BINDING DOMAIN-CONTAINING PROTEIN"/>
    <property type="match status" value="1"/>
</dbReference>
<gene>
    <name evidence="1" type="ORF">F3Y22_tig00110429pilonHSYRG01384</name>
</gene>
<organism evidence="1 2">
    <name type="scientific">Hibiscus syriacus</name>
    <name type="common">Rose of Sharon</name>
    <dbReference type="NCBI Taxonomy" id="106335"/>
    <lineage>
        <taxon>Eukaryota</taxon>
        <taxon>Viridiplantae</taxon>
        <taxon>Streptophyta</taxon>
        <taxon>Embryophyta</taxon>
        <taxon>Tracheophyta</taxon>
        <taxon>Spermatophyta</taxon>
        <taxon>Magnoliopsida</taxon>
        <taxon>eudicotyledons</taxon>
        <taxon>Gunneridae</taxon>
        <taxon>Pentapetalae</taxon>
        <taxon>rosids</taxon>
        <taxon>malvids</taxon>
        <taxon>Malvales</taxon>
        <taxon>Malvaceae</taxon>
        <taxon>Malvoideae</taxon>
        <taxon>Hibiscus</taxon>
    </lineage>
</organism>
<proteinExistence type="predicted"/>
<comment type="caution">
    <text evidence="1">The sequence shown here is derived from an EMBL/GenBank/DDBJ whole genome shotgun (WGS) entry which is preliminary data.</text>
</comment>
<evidence type="ECO:0000313" key="1">
    <source>
        <dbReference type="EMBL" id="KAE8705475.1"/>
    </source>
</evidence>
<sequence>METNKKRGIFSKGKLAKSFYSRATAKSRATAAHQQSSKVVPYSNEQTTLPNLPFSTQRVSFNPPSFYEHNANKTWGPADDNVDVKAASFISNVRKRFELD</sequence>
<dbReference type="PANTHER" id="PTHR36030:SF1">
    <property type="entry name" value="CALMODULIN-BINDING DOMAIN-CONTAINING PROTEIN"/>
    <property type="match status" value="1"/>
</dbReference>
<dbReference type="EMBL" id="VEPZ02000982">
    <property type="protein sequence ID" value="KAE8705475.1"/>
    <property type="molecule type" value="Genomic_DNA"/>
</dbReference>
<keyword evidence="2" id="KW-1185">Reference proteome</keyword>
<evidence type="ECO:0000313" key="2">
    <source>
        <dbReference type="Proteomes" id="UP000436088"/>
    </source>
</evidence>
<dbReference type="Proteomes" id="UP000436088">
    <property type="component" value="Unassembled WGS sequence"/>
</dbReference>